<keyword evidence="3" id="KW-1185">Reference proteome</keyword>
<name>A0ABS8Z1L4_9PSEU</name>
<sequence length="86" mass="9752">MTWWEHRETADGKAKTAEKLARTADRETENASQLLARAQVQASLAVYHQLRAIGDHQELLARRQQQFAAQIDAHDEALARPRGQYG</sequence>
<protein>
    <recommendedName>
        <fullName evidence="4">Excreted virulence factor EspC, type VII ESX diderm</fullName>
    </recommendedName>
</protein>
<dbReference type="Proteomes" id="UP001521150">
    <property type="component" value="Unassembled WGS sequence"/>
</dbReference>
<accession>A0ABS8Z1L4</accession>
<organism evidence="2 3">
    <name type="scientific">Kibdelosporangium philippinense</name>
    <dbReference type="NCBI Taxonomy" id="211113"/>
    <lineage>
        <taxon>Bacteria</taxon>
        <taxon>Bacillati</taxon>
        <taxon>Actinomycetota</taxon>
        <taxon>Actinomycetes</taxon>
        <taxon>Pseudonocardiales</taxon>
        <taxon>Pseudonocardiaceae</taxon>
        <taxon>Kibdelosporangium</taxon>
    </lineage>
</organism>
<gene>
    <name evidence="2" type="ORF">LWC34_02160</name>
</gene>
<comment type="caution">
    <text evidence="2">The sequence shown here is derived from an EMBL/GenBank/DDBJ whole genome shotgun (WGS) entry which is preliminary data.</text>
</comment>
<dbReference type="RefSeq" id="WP_233722710.1">
    <property type="nucleotide sequence ID" value="NZ_JAJVCN010000001.1"/>
</dbReference>
<reference evidence="2 3" key="1">
    <citation type="submission" date="2021-12" db="EMBL/GenBank/DDBJ databases">
        <title>Genome sequence of Kibdelosporangium philippinense ATCC 49844.</title>
        <authorList>
            <person name="Fedorov E.A."/>
            <person name="Omeragic M."/>
            <person name="Shalygina K.F."/>
            <person name="Maclea K.S."/>
        </authorList>
    </citation>
    <scope>NUCLEOTIDE SEQUENCE [LARGE SCALE GENOMIC DNA]</scope>
    <source>
        <strain evidence="2 3">ATCC 49844</strain>
    </source>
</reference>
<evidence type="ECO:0000313" key="2">
    <source>
        <dbReference type="EMBL" id="MCE7001650.1"/>
    </source>
</evidence>
<feature type="region of interest" description="Disordered" evidence="1">
    <location>
        <begin position="1"/>
        <end position="25"/>
    </location>
</feature>
<evidence type="ECO:0000313" key="3">
    <source>
        <dbReference type="Proteomes" id="UP001521150"/>
    </source>
</evidence>
<proteinExistence type="predicted"/>
<evidence type="ECO:0008006" key="4">
    <source>
        <dbReference type="Google" id="ProtNLM"/>
    </source>
</evidence>
<evidence type="ECO:0000256" key="1">
    <source>
        <dbReference type="SAM" id="MobiDB-lite"/>
    </source>
</evidence>
<dbReference type="EMBL" id="JAJVCN010000001">
    <property type="protein sequence ID" value="MCE7001650.1"/>
    <property type="molecule type" value="Genomic_DNA"/>
</dbReference>